<dbReference type="Pfam" id="PF04107">
    <property type="entry name" value="GCS2"/>
    <property type="match status" value="1"/>
</dbReference>
<gene>
    <name evidence="1" type="ORF">PP769_11010</name>
</gene>
<dbReference type="Gene3D" id="3.30.590.20">
    <property type="match status" value="1"/>
</dbReference>
<dbReference type="RefSeq" id="WP_312640103.1">
    <property type="nucleotide sequence ID" value="NZ_CP116967.1"/>
</dbReference>
<accession>A0AA96G7Z1</accession>
<dbReference type="Proteomes" id="UP001302719">
    <property type="component" value="Chromosome"/>
</dbReference>
<dbReference type="InterPro" id="IPR006336">
    <property type="entry name" value="GCS2"/>
</dbReference>
<keyword evidence="2" id="KW-1185">Reference proteome</keyword>
<dbReference type="AlphaFoldDB" id="A0AA96G7Z1"/>
<keyword evidence="1" id="KW-0436">Ligase</keyword>
<sequence length="497" mass="55652">MGLCIDRDQFDEEDFTRFGQRLIQSLKALKHVVEQPGFGVGPLSIGAELELSIINSEGRAYPINRTLLNCAHDAHLQLELDRFNLEYNLSPVALAGHPFSHVRAQLANAIQSLEYCAHRLGGRIAPIGILPTLCAEELDSPVMSDLPRYRALSAGLRRLREGPFAIHINGPEPLTVTCPDVTLEGATTSFQIHLRVNPQDFAHVFNAAQLVTPVALALGANSPIFLHHRLWEETRVALFKQAIDSRKAQESDWHQPARVSFGHGWVRRGAYELFAEAVALHSPLLPVMSPEDPMECLSRGQLPQLEELRLHQGTVWRWNRAIYDANAGGHFRVEFRSLPSGPTPIDMAANAAFVIGLTLGMRQQIDQLLHQFPFEYAHRNFYRSAEYGMDAMLVCPGQPGHGLREISVCDLAGELLPVAEKGLEESGVEKEEIQTMLNVIRGRLETRMNGARWQIHRLEQYESRGHDRPTALTHMLEDYLRASHTGAPVSQWSLNLE</sequence>
<dbReference type="InterPro" id="IPR050141">
    <property type="entry name" value="GCL_type2/YbdK_subfam"/>
</dbReference>
<dbReference type="PANTHER" id="PTHR36510">
    <property type="entry name" value="GLUTAMATE--CYSTEINE LIGASE 2-RELATED"/>
    <property type="match status" value="1"/>
</dbReference>
<dbReference type="EMBL" id="CP116967">
    <property type="protein sequence ID" value="WNM56511.1"/>
    <property type="molecule type" value="Genomic_DNA"/>
</dbReference>
<dbReference type="KEGG" id="nall:PP769_11010"/>
<dbReference type="PANTHER" id="PTHR36510:SF3">
    <property type="entry name" value="CONSERVED PROTEIN"/>
    <property type="match status" value="1"/>
</dbReference>
<dbReference type="SUPFAM" id="SSF55931">
    <property type="entry name" value="Glutamine synthetase/guanido kinase"/>
    <property type="match status" value="1"/>
</dbReference>
<dbReference type="GO" id="GO:0016879">
    <property type="term" value="F:ligase activity, forming carbon-nitrogen bonds"/>
    <property type="evidence" value="ECO:0007669"/>
    <property type="project" value="TreeGrafter"/>
</dbReference>
<evidence type="ECO:0000313" key="2">
    <source>
        <dbReference type="Proteomes" id="UP001302719"/>
    </source>
</evidence>
<protein>
    <submittedName>
        <fullName evidence="1">Glutamate--cysteine ligase</fullName>
    </submittedName>
</protein>
<reference evidence="1 2" key="1">
    <citation type="submission" date="2023-01" db="EMBL/GenBank/DDBJ databases">
        <title>Cultivation and genomic characterization of new, ubiquitous marine nitrite-oxidizing bacteria from the Nitrospirales.</title>
        <authorList>
            <person name="Mueller A.J."/>
            <person name="Daebeler A."/>
            <person name="Herbold C.W."/>
            <person name="Kirkegaard R.H."/>
            <person name="Daims H."/>
        </authorList>
    </citation>
    <scope>NUCLEOTIDE SEQUENCE [LARGE SCALE GENOMIC DNA]</scope>
    <source>
        <strain evidence="1 2">VA</strain>
    </source>
</reference>
<name>A0AA96G7Z1_9BACT</name>
<dbReference type="InterPro" id="IPR014746">
    <property type="entry name" value="Gln_synth/guanido_kin_cat_dom"/>
</dbReference>
<proteinExistence type="predicted"/>
<evidence type="ECO:0000313" key="1">
    <source>
        <dbReference type="EMBL" id="WNM56511.1"/>
    </source>
</evidence>
<organism evidence="1 2">
    <name type="scientific">Candidatus Nitrospira allomarina</name>
    <dbReference type="NCBI Taxonomy" id="3020900"/>
    <lineage>
        <taxon>Bacteria</taxon>
        <taxon>Pseudomonadati</taxon>
        <taxon>Nitrospirota</taxon>
        <taxon>Nitrospiria</taxon>
        <taxon>Nitrospirales</taxon>
        <taxon>Nitrospiraceae</taxon>
        <taxon>Nitrospira</taxon>
    </lineage>
</organism>